<evidence type="ECO:0000256" key="2">
    <source>
        <dbReference type="ARBA" id="ARBA00022771"/>
    </source>
</evidence>
<feature type="compositionally biased region" description="Basic residues" evidence="5">
    <location>
        <begin position="140"/>
        <end position="149"/>
    </location>
</feature>
<dbReference type="GO" id="GO:0003676">
    <property type="term" value="F:nucleic acid binding"/>
    <property type="evidence" value="ECO:0007669"/>
    <property type="project" value="InterPro"/>
</dbReference>
<proteinExistence type="predicted"/>
<dbReference type="GO" id="GO:0008270">
    <property type="term" value="F:zinc ion binding"/>
    <property type="evidence" value="ECO:0007669"/>
    <property type="project" value="UniProtKB-KW"/>
</dbReference>
<evidence type="ECO:0000256" key="3">
    <source>
        <dbReference type="ARBA" id="ARBA00022833"/>
    </source>
</evidence>
<keyword evidence="2 4" id="KW-0863">Zinc-finger</keyword>
<dbReference type="InterPro" id="IPR007527">
    <property type="entry name" value="Znf_SWIM"/>
</dbReference>
<evidence type="ECO:0000256" key="4">
    <source>
        <dbReference type="PROSITE-ProRule" id="PRU00325"/>
    </source>
</evidence>
<dbReference type="PANTHER" id="PTHR31973">
    <property type="entry name" value="POLYPROTEIN, PUTATIVE-RELATED"/>
    <property type="match status" value="1"/>
</dbReference>
<dbReference type="PANTHER" id="PTHR31973:SF187">
    <property type="entry name" value="MUTATOR TRANSPOSASE MUDRA PROTEIN"/>
    <property type="match status" value="1"/>
</dbReference>
<keyword evidence="3" id="KW-0862">Zinc</keyword>
<dbReference type="SUPFAM" id="SSF57756">
    <property type="entry name" value="Retrovirus zinc finger-like domains"/>
    <property type="match status" value="1"/>
</dbReference>
<dbReference type="SMART" id="SM00575">
    <property type="entry name" value="ZnF_PMZ"/>
    <property type="match status" value="1"/>
</dbReference>
<accession>A0A444Y8B5</accession>
<evidence type="ECO:0000259" key="6">
    <source>
        <dbReference type="PROSITE" id="PS50966"/>
    </source>
</evidence>
<comment type="caution">
    <text evidence="7">The sequence shown here is derived from an EMBL/GenBank/DDBJ whole genome shotgun (WGS) entry which is preliminary data.</text>
</comment>
<reference evidence="7 8" key="1">
    <citation type="submission" date="2019-01" db="EMBL/GenBank/DDBJ databases">
        <title>Sequencing of cultivated peanut Arachis hypogaea provides insights into genome evolution and oil improvement.</title>
        <authorList>
            <person name="Chen X."/>
        </authorList>
    </citation>
    <scope>NUCLEOTIDE SEQUENCE [LARGE SCALE GENOMIC DNA]</scope>
    <source>
        <strain evidence="8">cv. Fuhuasheng</strain>
        <tissue evidence="7">Leaves</tissue>
    </source>
</reference>
<feature type="region of interest" description="Disordered" evidence="5">
    <location>
        <begin position="208"/>
        <end position="253"/>
    </location>
</feature>
<sequence>MKSMIDNREKLANYQGLLPPVQQSRLEAMTKLSQHWSPQWSGDQNEELYEVHGWPTTMVVDLGNRTCTCRFWQLTGMPCMHAISCIQDKNDKRAEDYCHEWLSMESHRKTYAFHVNPVKGQELWEKTGRPAPVPPPIKPKPGRPTKNRRKDKDEGGSGSKTRMKRKYNPIRCMFCSEVGHNKRTCQKKKQADAEEESRLMQLQLALTNPNTDVPNELPSDVPNELPTDADSATLHNPLPLSVSPPPKRSNATTETTPVCFTALTSISFHYSCLVSQFGVYHVMQAKMRGRPPKLQVCKGKGKRAASPQPAPPIAKAPISAGTIRGSSAATTKKLASFMTFVPTPGFKRPRKKDDAI</sequence>
<dbReference type="InterPro" id="IPR036875">
    <property type="entry name" value="Znf_CCHC_sf"/>
</dbReference>
<evidence type="ECO:0000313" key="8">
    <source>
        <dbReference type="Proteomes" id="UP000289738"/>
    </source>
</evidence>
<feature type="domain" description="SWIM-type" evidence="6">
    <location>
        <begin position="56"/>
        <end position="90"/>
    </location>
</feature>
<dbReference type="Proteomes" id="UP000289738">
    <property type="component" value="Chromosome B08"/>
</dbReference>
<evidence type="ECO:0000256" key="5">
    <source>
        <dbReference type="SAM" id="MobiDB-lite"/>
    </source>
</evidence>
<dbReference type="PROSITE" id="PS50966">
    <property type="entry name" value="ZF_SWIM"/>
    <property type="match status" value="1"/>
</dbReference>
<dbReference type="EMBL" id="SDMP01000018">
    <property type="protein sequence ID" value="RYQ98190.1"/>
    <property type="molecule type" value="Genomic_DNA"/>
</dbReference>
<keyword evidence="8" id="KW-1185">Reference proteome</keyword>
<dbReference type="AlphaFoldDB" id="A0A444Y8B5"/>
<feature type="region of interest" description="Disordered" evidence="5">
    <location>
        <begin position="293"/>
        <end position="318"/>
    </location>
</feature>
<feature type="region of interest" description="Disordered" evidence="5">
    <location>
        <begin position="125"/>
        <end position="163"/>
    </location>
</feature>
<keyword evidence="1" id="KW-0479">Metal-binding</keyword>
<organism evidence="7 8">
    <name type="scientific">Arachis hypogaea</name>
    <name type="common">Peanut</name>
    <dbReference type="NCBI Taxonomy" id="3818"/>
    <lineage>
        <taxon>Eukaryota</taxon>
        <taxon>Viridiplantae</taxon>
        <taxon>Streptophyta</taxon>
        <taxon>Embryophyta</taxon>
        <taxon>Tracheophyta</taxon>
        <taxon>Spermatophyta</taxon>
        <taxon>Magnoliopsida</taxon>
        <taxon>eudicotyledons</taxon>
        <taxon>Gunneridae</taxon>
        <taxon>Pentapetalae</taxon>
        <taxon>rosids</taxon>
        <taxon>fabids</taxon>
        <taxon>Fabales</taxon>
        <taxon>Fabaceae</taxon>
        <taxon>Papilionoideae</taxon>
        <taxon>50 kb inversion clade</taxon>
        <taxon>dalbergioids sensu lato</taxon>
        <taxon>Dalbergieae</taxon>
        <taxon>Pterocarpus clade</taxon>
        <taxon>Arachis</taxon>
    </lineage>
</organism>
<dbReference type="InterPro" id="IPR006564">
    <property type="entry name" value="Znf_PMZ"/>
</dbReference>
<name>A0A444Y8B5_ARAHY</name>
<protein>
    <recommendedName>
        <fullName evidence="6">SWIM-type domain-containing protein</fullName>
    </recommendedName>
</protein>
<evidence type="ECO:0000313" key="7">
    <source>
        <dbReference type="EMBL" id="RYQ98190.1"/>
    </source>
</evidence>
<gene>
    <name evidence="7" type="ORF">Ahy_B08g094247</name>
</gene>
<dbReference type="Pfam" id="PF04434">
    <property type="entry name" value="SWIM"/>
    <property type="match status" value="1"/>
</dbReference>
<evidence type="ECO:0000256" key="1">
    <source>
        <dbReference type="ARBA" id="ARBA00022723"/>
    </source>
</evidence>
<dbReference type="STRING" id="3818.A0A444Y8B5"/>